<dbReference type="Pfam" id="PF02839">
    <property type="entry name" value="CBM_5_12"/>
    <property type="match status" value="2"/>
</dbReference>
<dbReference type="CDD" id="cd12215">
    <property type="entry name" value="ChiC_BD"/>
    <property type="match status" value="2"/>
</dbReference>
<dbReference type="Pfam" id="PF02872">
    <property type="entry name" value="5_nucleotid_C"/>
    <property type="match status" value="2"/>
</dbReference>
<keyword evidence="7" id="KW-1185">Reference proteome</keyword>
<organism evidence="6 7">
    <name type="scientific">Geomicrobium sediminis</name>
    <dbReference type="NCBI Taxonomy" id="1347788"/>
    <lineage>
        <taxon>Bacteria</taxon>
        <taxon>Bacillati</taxon>
        <taxon>Bacillota</taxon>
        <taxon>Bacilli</taxon>
        <taxon>Bacillales</taxon>
        <taxon>Geomicrobium</taxon>
    </lineage>
</organism>
<feature type="signal peptide" evidence="4">
    <location>
        <begin position="1"/>
        <end position="26"/>
    </location>
</feature>
<sequence>MRGRIVRYSKVTALAGLALTATLALSSEVDAEQSEVLKILHTNDIHATFDNFGKAAGYIDQVREEHDNVLYLDAGDYASGNPVVDLNYGIPMIEAFNEANLDVLTIGNHEFDYGQDHLINNMDTSTATWLGANVDTGETGVDNPEPYTMIDLDGVSVAVLGITQAPPATAPANVEGMSFDSDYAAVAAAYEEELTSEADVIIALTHIGYNEDRQLAEDVDYFDVIIGGHSHTTLNSPQIVNGTPIVQTGSNLNNLGELTLAIENNEVTEVDGTLIPVADLDTMNEDVQAVIDHYNSEMDEVLGEVIGYSENGLSRDGRFQQDAPLGNFWTDAMREWAEADVAFTNNGGIRDSIPSGDVTLNEIYTIEPFANEIMTIEMTGEAIRNVLEYSYSRDGRNQIDLQVSGMEYEILTGMTGQLSDVNMTINGSPLEDEETYTVAVADYIGTGGSGYEFEGEVLQETVGFMTDAMTDWARMMTDQGETLDYASGERISITIDPSGPIPGTIIGSTETGLYSQNKSFQDVGLGNLYTDSILDDTDADFAFLNASSVTGQIPPGEITDEQIEALDGFGNEVVVVETTGERIEEVILEQSNYHQGVDLQVSGLSYTLIPEESGSGFESVDIVLPDGSELEDDEAYVVAYNDFMHSNSFYNLGELIEEKGPVWQKVVDYVTEQSGPINYEEGSRITIEGQDVEPDPTGTWTVAEALQNNQGERAVRGYIIGSIQNNEVVLGEGEHAPSNLLLADDPNETDRSNMLPVQLVNQTPVRNGLNLVDHPDHLQKEVVITGSLERYFGTPGMRDANHFAWVEEDAVSCQYDTWQQSDVYTKGDRVTHNDVVYEAKWWTVGENPENSSEWDVWQVVADCQPDEGDGYKEWSQTVTYTAGDRVWYEGELYEAKWWTRGENPSHSGEWDVWKKVS</sequence>
<dbReference type="InterPro" id="IPR008334">
    <property type="entry name" value="5'-Nucleotdase_C"/>
</dbReference>
<proteinExistence type="predicted"/>
<dbReference type="PRINTS" id="PR01607">
    <property type="entry name" value="APYRASEFAMLY"/>
</dbReference>
<keyword evidence="3" id="KW-0119">Carbohydrate metabolism</keyword>
<dbReference type="SUPFAM" id="SSF55816">
    <property type="entry name" value="5'-nucleotidase (syn. UDP-sugar hydrolase), C-terminal domain"/>
    <property type="match status" value="2"/>
</dbReference>
<reference evidence="6 7" key="1">
    <citation type="submission" date="2021-01" db="EMBL/GenBank/DDBJ databases">
        <title>Genomic Encyclopedia of Type Strains, Phase IV (KMG-IV): sequencing the most valuable type-strain genomes for metagenomic binning, comparative biology and taxonomic classification.</title>
        <authorList>
            <person name="Goeker M."/>
        </authorList>
    </citation>
    <scope>NUCLEOTIDE SEQUENCE [LARGE SCALE GENOMIC DNA]</scope>
    <source>
        <strain evidence="6 7">DSM 25540</strain>
    </source>
</reference>
<dbReference type="Pfam" id="PF00149">
    <property type="entry name" value="Metallophos"/>
    <property type="match status" value="1"/>
</dbReference>
<keyword evidence="1 4" id="KW-0732">Signal</keyword>
<dbReference type="InterPro" id="IPR006146">
    <property type="entry name" value="5'-Nucleotdase_CS"/>
</dbReference>
<dbReference type="InterPro" id="IPR004843">
    <property type="entry name" value="Calcineurin-like_PHP"/>
</dbReference>
<gene>
    <name evidence="6" type="ORF">JOD17_004240</name>
</gene>
<dbReference type="PANTHER" id="PTHR11575:SF24">
    <property type="entry name" value="5'-NUCLEOTIDASE"/>
    <property type="match status" value="1"/>
</dbReference>
<evidence type="ECO:0000259" key="5">
    <source>
        <dbReference type="SMART" id="SM00495"/>
    </source>
</evidence>
<feature type="domain" description="Chitin-binding type-3" evidence="5">
    <location>
        <begin position="871"/>
        <end position="916"/>
    </location>
</feature>
<evidence type="ECO:0000313" key="7">
    <source>
        <dbReference type="Proteomes" id="UP000741863"/>
    </source>
</evidence>
<dbReference type="InterPro" id="IPR045939">
    <property type="entry name" value="YhcR_N"/>
</dbReference>
<dbReference type="CDD" id="cd00845">
    <property type="entry name" value="MPP_UshA_N_like"/>
    <property type="match status" value="1"/>
</dbReference>
<dbReference type="GO" id="GO:0008253">
    <property type="term" value="F:5'-nucleotidase activity"/>
    <property type="evidence" value="ECO:0007669"/>
    <property type="project" value="UniProtKB-EC"/>
</dbReference>
<dbReference type="PANTHER" id="PTHR11575">
    <property type="entry name" value="5'-NUCLEOTIDASE-RELATED"/>
    <property type="match status" value="1"/>
</dbReference>
<dbReference type="Proteomes" id="UP000741863">
    <property type="component" value="Unassembled WGS sequence"/>
</dbReference>
<keyword evidence="3" id="KW-0624">Polysaccharide degradation</keyword>
<keyword evidence="2 6" id="KW-0378">Hydrolase</keyword>
<dbReference type="InterPro" id="IPR036573">
    <property type="entry name" value="CBM_sf_5/12"/>
</dbReference>
<dbReference type="Gene3D" id="3.60.21.10">
    <property type="match status" value="1"/>
</dbReference>
<dbReference type="InterPro" id="IPR006179">
    <property type="entry name" value="5_nucleotidase/apyrase"/>
</dbReference>
<evidence type="ECO:0000256" key="2">
    <source>
        <dbReference type="ARBA" id="ARBA00022801"/>
    </source>
</evidence>
<evidence type="ECO:0000256" key="1">
    <source>
        <dbReference type="ARBA" id="ARBA00022729"/>
    </source>
</evidence>
<protein>
    <submittedName>
        <fullName evidence="6">5'-nucleotidase</fullName>
        <ecNumber evidence="6">3.1.3.5</ecNumber>
    </submittedName>
</protein>
<dbReference type="EC" id="3.1.3.5" evidence="6"/>
<accession>A0ABS2PIJ7</accession>
<dbReference type="InterPro" id="IPR029052">
    <property type="entry name" value="Metallo-depent_PP-like"/>
</dbReference>
<evidence type="ECO:0000256" key="4">
    <source>
        <dbReference type="SAM" id="SignalP"/>
    </source>
</evidence>
<dbReference type="SMART" id="SM00495">
    <property type="entry name" value="ChtBD3"/>
    <property type="match status" value="2"/>
</dbReference>
<feature type="domain" description="Chitin-binding type-3" evidence="5">
    <location>
        <begin position="815"/>
        <end position="860"/>
    </location>
</feature>
<dbReference type="InterPro" id="IPR003610">
    <property type="entry name" value="CBM5/12"/>
</dbReference>
<feature type="chain" id="PRO_5045639292" evidence="4">
    <location>
        <begin position="27"/>
        <end position="917"/>
    </location>
</feature>
<dbReference type="Gene3D" id="2.10.10.20">
    <property type="entry name" value="Carbohydrate-binding module superfamily 5/12"/>
    <property type="match status" value="2"/>
</dbReference>
<evidence type="ECO:0000313" key="6">
    <source>
        <dbReference type="EMBL" id="MBM7635097.1"/>
    </source>
</evidence>
<dbReference type="RefSeq" id="WP_204699819.1">
    <property type="nucleotide sequence ID" value="NZ_JAFBEC010000024.1"/>
</dbReference>
<name>A0ABS2PIJ7_9BACL</name>
<dbReference type="InterPro" id="IPR036907">
    <property type="entry name" value="5'-Nucleotdase_C_sf"/>
</dbReference>
<evidence type="ECO:0000256" key="3">
    <source>
        <dbReference type="ARBA" id="ARBA00023326"/>
    </source>
</evidence>
<dbReference type="PROSITE" id="PS00785">
    <property type="entry name" value="5_NUCLEOTIDASE_1"/>
    <property type="match status" value="1"/>
</dbReference>
<dbReference type="SUPFAM" id="SSF51055">
    <property type="entry name" value="Carbohydrate binding domain"/>
    <property type="match status" value="2"/>
</dbReference>
<dbReference type="EMBL" id="JAFBEC010000024">
    <property type="protein sequence ID" value="MBM7635097.1"/>
    <property type="molecule type" value="Genomic_DNA"/>
</dbReference>
<dbReference type="Gene3D" id="3.90.780.10">
    <property type="entry name" value="5'-Nucleotidase, C-terminal domain"/>
    <property type="match status" value="2"/>
</dbReference>
<comment type="caution">
    <text evidence="6">The sequence shown here is derived from an EMBL/GenBank/DDBJ whole genome shotgun (WGS) entry which is preliminary data.</text>
</comment>
<dbReference type="SUPFAM" id="SSF56300">
    <property type="entry name" value="Metallo-dependent phosphatases"/>
    <property type="match status" value="1"/>
</dbReference>
<dbReference type="Pfam" id="PF19886">
    <property type="entry name" value="DUF6359"/>
    <property type="match status" value="1"/>
</dbReference>